<dbReference type="InterPro" id="IPR009078">
    <property type="entry name" value="Ferritin-like_SF"/>
</dbReference>
<proteinExistence type="predicted"/>
<evidence type="ECO:0000313" key="11">
    <source>
        <dbReference type="EMBL" id="SFP06644.1"/>
    </source>
</evidence>
<evidence type="ECO:0000256" key="1">
    <source>
        <dbReference type="ARBA" id="ARBA00001965"/>
    </source>
</evidence>
<protein>
    <recommendedName>
        <fullName evidence="8">Rubrerythrin</fullName>
    </recommendedName>
</protein>
<comment type="cofactor">
    <cofactor evidence="1">
        <name>Fe(3+)</name>
        <dbReference type="ChEBI" id="CHEBI:29034"/>
    </cofactor>
</comment>
<dbReference type="NCBIfam" id="NF045767">
    <property type="entry name" value="RuberyRbr"/>
    <property type="match status" value="1"/>
</dbReference>
<dbReference type="CDD" id="cd01041">
    <property type="entry name" value="Rubrerythrin"/>
    <property type="match status" value="1"/>
</dbReference>
<keyword evidence="5" id="KW-0408">Iron</keyword>
<accession>A0A662ZI28</accession>
<feature type="domain" description="Ferritin-like diiron" evidence="10">
    <location>
        <begin position="3"/>
        <end position="146"/>
    </location>
</feature>
<evidence type="ECO:0000256" key="5">
    <source>
        <dbReference type="ARBA" id="ARBA00023004"/>
    </source>
</evidence>
<dbReference type="Pfam" id="PF21349">
    <property type="entry name" value="RUBY_RBDX"/>
    <property type="match status" value="1"/>
</dbReference>
<reference evidence="11 12" key="1">
    <citation type="submission" date="2016-10" db="EMBL/GenBank/DDBJ databases">
        <authorList>
            <person name="Varghese N."/>
            <person name="Submissions S."/>
        </authorList>
    </citation>
    <scope>NUCLEOTIDE SEQUENCE [LARGE SCALE GENOMIC DNA]</scope>
    <source>
        <strain evidence="11 12">DSM 1361</strain>
    </source>
</reference>
<keyword evidence="4" id="KW-0249">Electron transport</keyword>
<organism evidence="11 12">
    <name type="scientific">Ruminobacter amylophilus</name>
    <dbReference type="NCBI Taxonomy" id="867"/>
    <lineage>
        <taxon>Bacteria</taxon>
        <taxon>Pseudomonadati</taxon>
        <taxon>Pseudomonadota</taxon>
        <taxon>Gammaproteobacteria</taxon>
        <taxon>Aeromonadales</taxon>
        <taxon>Succinivibrionaceae</taxon>
        <taxon>Ruminobacter</taxon>
    </lineage>
</organism>
<gene>
    <name evidence="11" type="ORF">SAMN02910344_00341</name>
</gene>
<dbReference type="Gene3D" id="1.20.1260.10">
    <property type="match status" value="1"/>
</dbReference>
<name>A0A662ZI28_9GAMM</name>
<keyword evidence="2" id="KW-0813">Transport</keyword>
<dbReference type="RefSeq" id="WP_093140376.1">
    <property type="nucleotide sequence ID" value="NZ_FOXF01000004.1"/>
</dbReference>
<evidence type="ECO:0000256" key="2">
    <source>
        <dbReference type="ARBA" id="ARBA00022448"/>
    </source>
</evidence>
<evidence type="ECO:0000256" key="3">
    <source>
        <dbReference type="ARBA" id="ARBA00022723"/>
    </source>
</evidence>
<evidence type="ECO:0000256" key="4">
    <source>
        <dbReference type="ARBA" id="ARBA00022982"/>
    </source>
</evidence>
<evidence type="ECO:0000256" key="6">
    <source>
        <dbReference type="ARBA" id="ARBA00055868"/>
    </source>
</evidence>
<evidence type="ECO:0000256" key="7">
    <source>
        <dbReference type="ARBA" id="ARBA00063441"/>
    </source>
</evidence>
<dbReference type="PANTHER" id="PTHR43865">
    <property type="entry name" value="RUBRERYTHRIN-RELATED"/>
    <property type="match status" value="1"/>
</dbReference>
<dbReference type="EMBL" id="FOXF01000004">
    <property type="protein sequence ID" value="SFP06644.1"/>
    <property type="molecule type" value="Genomic_DNA"/>
</dbReference>
<dbReference type="InterPro" id="IPR003251">
    <property type="entry name" value="Rr_diiron-bd_dom"/>
</dbReference>
<feature type="domain" description="Rubredoxin-like" evidence="9">
    <location>
        <begin position="153"/>
        <end position="187"/>
    </location>
</feature>
<dbReference type="InterPro" id="IPR052364">
    <property type="entry name" value="Rubrerythrin"/>
</dbReference>
<dbReference type="Gene3D" id="2.20.28.10">
    <property type="match status" value="1"/>
</dbReference>
<dbReference type="InterPro" id="IPR012347">
    <property type="entry name" value="Ferritin-like"/>
</dbReference>
<keyword evidence="12" id="KW-1185">Reference proteome</keyword>
<evidence type="ECO:0000259" key="10">
    <source>
        <dbReference type="PROSITE" id="PS50905"/>
    </source>
</evidence>
<evidence type="ECO:0000256" key="8">
    <source>
        <dbReference type="ARBA" id="ARBA00069213"/>
    </source>
</evidence>
<dbReference type="AlphaFoldDB" id="A0A662ZI28"/>
<dbReference type="GO" id="GO:0016491">
    <property type="term" value="F:oxidoreductase activity"/>
    <property type="evidence" value="ECO:0007669"/>
    <property type="project" value="InterPro"/>
</dbReference>
<dbReference type="Pfam" id="PF02915">
    <property type="entry name" value="Rubrerythrin"/>
    <property type="match status" value="1"/>
</dbReference>
<dbReference type="FunFam" id="2.20.28.10:FF:000018">
    <property type="entry name" value="Rubrerythrin"/>
    <property type="match status" value="1"/>
</dbReference>
<sequence>MASVKGTQTEKNILKAFAGESQARNRYTFYSGVAKKEGLVQISAIFEETANQEKEHAKRLFKLLEGGVVEITDSYPAGIIGTTLDNLKAAAAGEKEEWTHMYPSFAATAREEGFPAIAAIFEAIAVAEKCHEERYSALYTNLMEGKVFKRGDKVVWRCRNCGYLHEGTEAPKVCPACAHPQAHFEIYEPVK</sequence>
<dbReference type="PANTHER" id="PTHR43865:SF1">
    <property type="entry name" value="RUBRERYTHRIN-RELATED"/>
    <property type="match status" value="1"/>
</dbReference>
<dbReference type="GO" id="GO:0005506">
    <property type="term" value="F:iron ion binding"/>
    <property type="evidence" value="ECO:0007669"/>
    <property type="project" value="InterPro"/>
</dbReference>
<dbReference type="InterPro" id="IPR024934">
    <property type="entry name" value="Rubredoxin-like_dom"/>
</dbReference>
<dbReference type="Proteomes" id="UP000243745">
    <property type="component" value="Unassembled WGS sequence"/>
</dbReference>
<dbReference type="PROSITE" id="PS50903">
    <property type="entry name" value="RUBREDOXIN_LIKE"/>
    <property type="match status" value="1"/>
</dbReference>
<evidence type="ECO:0000259" key="9">
    <source>
        <dbReference type="PROSITE" id="PS50903"/>
    </source>
</evidence>
<dbReference type="PROSITE" id="PS50905">
    <property type="entry name" value="FERRITIN_LIKE"/>
    <property type="match status" value="1"/>
</dbReference>
<dbReference type="CDD" id="cd00729">
    <property type="entry name" value="rubredoxin_SM"/>
    <property type="match status" value="1"/>
</dbReference>
<keyword evidence="3" id="KW-0479">Metal-binding</keyword>
<dbReference type="SUPFAM" id="SSF57802">
    <property type="entry name" value="Rubredoxin-like"/>
    <property type="match status" value="1"/>
</dbReference>
<dbReference type="OrthoDB" id="9799749at2"/>
<dbReference type="InterPro" id="IPR009040">
    <property type="entry name" value="Ferritin-like_diiron"/>
</dbReference>
<dbReference type="SUPFAM" id="SSF47240">
    <property type="entry name" value="Ferritin-like"/>
    <property type="match status" value="1"/>
</dbReference>
<comment type="subunit">
    <text evidence="7">Homodimer. Possesses two rubredoxin-like centers and two non-sulfur oxo-bridged di-iron centers per dimer.</text>
</comment>
<dbReference type="InterPro" id="IPR048574">
    <property type="entry name" value="RUBY_RBDX"/>
</dbReference>
<evidence type="ECO:0000313" key="12">
    <source>
        <dbReference type="Proteomes" id="UP000243745"/>
    </source>
</evidence>
<comment type="function">
    <text evidence="6">May provide oxidative stress protection via catalytic reduction of intracellular hydrogen peroxide.</text>
</comment>